<name>A0A931I0R5_9HYPH</name>
<evidence type="ECO:0000256" key="4">
    <source>
        <dbReference type="ARBA" id="ARBA00023136"/>
    </source>
</evidence>
<proteinExistence type="predicted"/>
<evidence type="ECO:0000256" key="3">
    <source>
        <dbReference type="ARBA" id="ARBA00022989"/>
    </source>
</evidence>
<dbReference type="InterPro" id="IPR052556">
    <property type="entry name" value="PolySynth_Transporter"/>
</dbReference>
<feature type="transmembrane region" description="Helical" evidence="6">
    <location>
        <begin position="74"/>
        <end position="95"/>
    </location>
</feature>
<dbReference type="Proteomes" id="UP000631694">
    <property type="component" value="Unassembled WGS sequence"/>
</dbReference>
<feature type="transmembrane region" description="Helical" evidence="6">
    <location>
        <begin position="394"/>
        <end position="413"/>
    </location>
</feature>
<dbReference type="PANTHER" id="PTHR43424:SF1">
    <property type="entry name" value="LOCUS PUTATIVE PROTEIN 1-RELATED"/>
    <property type="match status" value="1"/>
</dbReference>
<evidence type="ECO:0000256" key="1">
    <source>
        <dbReference type="ARBA" id="ARBA00004141"/>
    </source>
</evidence>
<organism evidence="7 8">
    <name type="scientific">Methylobrevis albus</name>
    <dbReference type="NCBI Taxonomy" id="2793297"/>
    <lineage>
        <taxon>Bacteria</taxon>
        <taxon>Pseudomonadati</taxon>
        <taxon>Pseudomonadota</taxon>
        <taxon>Alphaproteobacteria</taxon>
        <taxon>Hyphomicrobiales</taxon>
        <taxon>Pleomorphomonadaceae</taxon>
        <taxon>Methylobrevis</taxon>
    </lineage>
</organism>
<feature type="transmembrane region" description="Helical" evidence="6">
    <location>
        <begin position="40"/>
        <end position="62"/>
    </location>
</feature>
<reference evidence="7" key="1">
    <citation type="submission" date="2020-12" db="EMBL/GenBank/DDBJ databases">
        <title>Methylobrevis albus sp. nov., isolated from fresh water lack sediment.</title>
        <authorList>
            <person name="Zou Q."/>
        </authorList>
    </citation>
    <scope>NUCLEOTIDE SEQUENCE</scope>
    <source>
        <strain evidence="7">L22</strain>
    </source>
</reference>
<dbReference type="RefSeq" id="WP_197310238.1">
    <property type="nucleotide sequence ID" value="NZ_JADZLT010000041.1"/>
</dbReference>
<feature type="transmembrane region" description="Helical" evidence="6">
    <location>
        <begin position="208"/>
        <end position="228"/>
    </location>
</feature>
<feature type="region of interest" description="Disordered" evidence="5">
    <location>
        <begin position="1"/>
        <end position="23"/>
    </location>
</feature>
<feature type="transmembrane region" description="Helical" evidence="6">
    <location>
        <begin position="116"/>
        <end position="139"/>
    </location>
</feature>
<keyword evidence="8" id="KW-1185">Reference proteome</keyword>
<dbReference type="EMBL" id="JADZLT010000041">
    <property type="protein sequence ID" value="MBH0237136.1"/>
    <property type="molecule type" value="Genomic_DNA"/>
</dbReference>
<dbReference type="PANTHER" id="PTHR43424">
    <property type="entry name" value="LOCUS PUTATIVE PROTEIN 1-RELATED"/>
    <property type="match status" value="1"/>
</dbReference>
<evidence type="ECO:0000256" key="5">
    <source>
        <dbReference type="SAM" id="MobiDB-lite"/>
    </source>
</evidence>
<gene>
    <name evidence="7" type="ORF">I5731_04825</name>
</gene>
<dbReference type="InterPro" id="IPR002797">
    <property type="entry name" value="Polysacc_synth"/>
</dbReference>
<dbReference type="GO" id="GO:0016020">
    <property type="term" value="C:membrane"/>
    <property type="evidence" value="ECO:0007669"/>
    <property type="project" value="UniProtKB-SubCell"/>
</dbReference>
<feature type="transmembrane region" description="Helical" evidence="6">
    <location>
        <begin position="366"/>
        <end position="387"/>
    </location>
</feature>
<accession>A0A931I0R5</accession>
<feature type="transmembrane region" description="Helical" evidence="6">
    <location>
        <begin position="331"/>
        <end position="354"/>
    </location>
</feature>
<protein>
    <submittedName>
        <fullName evidence="7">Polysaccharide biosynthesis C-terminal domain-containing protein</fullName>
    </submittedName>
</protein>
<comment type="subcellular location">
    <subcellularLocation>
        <location evidence="1">Membrane</location>
        <topology evidence="1">Multi-pass membrane protein</topology>
    </subcellularLocation>
</comment>
<evidence type="ECO:0000256" key="6">
    <source>
        <dbReference type="SAM" id="Phobius"/>
    </source>
</evidence>
<dbReference type="AlphaFoldDB" id="A0A931I0R5"/>
<keyword evidence="4 6" id="KW-0472">Membrane</keyword>
<keyword evidence="2 6" id="KW-0812">Transmembrane</keyword>
<dbReference type="Pfam" id="PF01943">
    <property type="entry name" value="Polysacc_synt"/>
    <property type="match status" value="1"/>
</dbReference>
<comment type="caution">
    <text evidence="7">The sequence shown here is derived from an EMBL/GenBank/DDBJ whole genome shotgun (WGS) entry which is preliminary data.</text>
</comment>
<keyword evidence="3 6" id="KW-1133">Transmembrane helix</keyword>
<evidence type="ECO:0000256" key="2">
    <source>
        <dbReference type="ARBA" id="ARBA00022692"/>
    </source>
</evidence>
<sequence>MSIEGTVAVDDGAAGRPPGSGPTGTVARLRRLVSDRSHRAIFGTLVLKVGSAAASFLMLSLCARAMGEFEFGRFAMWFSVVSLLSVVAVFGQELLIVRAWNEYTAAKQPGLAKGALVFGFAISIGAGVPIGLAVFGFEMLREGDLWLAIGLAAFLILHTLLLFTTHAARAIVSIFVGDAHREITWRFVVVLAMGTALATGVAATAGSFFLVAAAGIAVSVSIQLVAIARKFPADARAARSEFDEKSWVPRSFKMWLSAIMESINQYVEVLVIGLLIDPVAAGAYFVASRLANSFAMAADGINTFGTRHIPRLYFAGETAELGRTMRSMAMFTALIVACGLLAVIFGGHLMLWIFGEQYMSQYPLLLILSIGTAAVAAAGPAPSILLLTGHEGRYLAVIAAGVALRCAGFFVLIPWLGVIGAAIATAVSFVAITTLLNIQCRRLTGLDPSVRQLFRPAMPA</sequence>
<evidence type="ECO:0000313" key="8">
    <source>
        <dbReference type="Proteomes" id="UP000631694"/>
    </source>
</evidence>
<feature type="transmembrane region" description="Helical" evidence="6">
    <location>
        <begin position="183"/>
        <end position="202"/>
    </location>
</feature>
<feature type="transmembrane region" description="Helical" evidence="6">
    <location>
        <begin position="419"/>
        <end position="438"/>
    </location>
</feature>
<feature type="transmembrane region" description="Helical" evidence="6">
    <location>
        <begin position="145"/>
        <end position="163"/>
    </location>
</feature>
<evidence type="ECO:0000313" key="7">
    <source>
        <dbReference type="EMBL" id="MBH0237136.1"/>
    </source>
</evidence>